<reference evidence="3" key="1">
    <citation type="journal article" date="2014" name="Int. J. Syst. Evol. Microbiol.">
        <title>Complete genome sequence of Corynebacterium casei LMG S-19264T (=DSM 44701T), isolated from a smear-ripened cheese.</title>
        <authorList>
            <consortium name="US DOE Joint Genome Institute (JGI-PGF)"/>
            <person name="Walter F."/>
            <person name="Albersmeier A."/>
            <person name="Kalinowski J."/>
            <person name="Ruckert C."/>
        </authorList>
    </citation>
    <scope>NUCLEOTIDE SEQUENCE</scope>
    <source>
        <strain evidence="3">CGMCC 1.15179</strain>
    </source>
</reference>
<gene>
    <name evidence="3" type="ORF">GCM10011571_08380</name>
</gene>
<evidence type="ECO:0000256" key="1">
    <source>
        <dbReference type="ARBA" id="ARBA00022630"/>
    </source>
</evidence>
<evidence type="ECO:0000313" key="3">
    <source>
        <dbReference type="EMBL" id="GGE09413.1"/>
    </source>
</evidence>
<dbReference type="SUPFAM" id="SSF52218">
    <property type="entry name" value="Flavoproteins"/>
    <property type="match status" value="1"/>
</dbReference>
<dbReference type="RefSeq" id="WP_229751809.1">
    <property type="nucleotide sequence ID" value="NZ_BMHQ01000002.1"/>
</dbReference>
<evidence type="ECO:0000256" key="2">
    <source>
        <dbReference type="ARBA" id="ARBA00022643"/>
    </source>
</evidence>
<dbReference type="Gene3D" id="3.40.50.360">
    <property type="match status" value="1"/>
</dbReference>
<keyword evidence="2" id="KW-0288">FMN</keyword>
<dbReference type="PANTHER" id="PTHR43278:SF4">
    <property type="entry name" value="NAD(P)H-DEPENDENT FMN-CONTAINING OXIDOREDUCTASE YWQN-RELATED"/>
    <property type="match status" value="1"/>
</dbReference>
<protein>
    <submittedName>
        <fullName evidence="3">Uncharacterized protein</fullName>
    </submittedName>
</protein>
<organism evidence="3 4">
    <name type="scientific">Marinithermofilum abyssi</name>
    <dbReference type="NCBI Taxonomy" id="1571185"/>
    <lineage>
        <taxon>Bacteria</taxon>
        <taxon>Bacillati</taxon>
        <taxon>Bacillota</taxon>
        <taxon>Bacilli</taxon>
        <taxon>Bacillales</taxon>
        <taxon>Thermoactinomycetaceae</taxon>
        <taxon>Marinithermofilum</taxon>
    </lineage>
</organism>
<proteinExistence type="predicted"/>
<dbReference type="AlphaFoldDB" id="A0A8J2YBY4"/>
<keyword evidence="4" id="KW-1185">Reference proteome</keyword>
<accession>A0A8J2YBY4</accession>
<evidence type="ECO:0000313" key="4">
    <source>
        <dbReference type="Proteomes" id="UP000625210"/>
    </source>
</evidence>
<dbReference type="InterPro" id="IPR051796">
    <property type="entry name" value="ISF_SsuE-like"/>
</dbReference>
<dbReference type="PANTHER" id="PTHR43278">
    <property type="entry name" value="NAD(P)H-DEPENDENT FMN-CONTAINING OXIDOREDUCTASE YWQN-RELATED"/>
    <property type="match status" value="1"/>
</dbReference>
<keyword evidence="1" id="KW-0285">Flavoprotein</keyword>
<reference evidence="3" key="2">
    <citation type="submission" date="2020-09" db="EMBL/GenBank/DDBJ databases">
        <authorList>
            <person name="Sun Q."/>
            <person name="Zhou Y."/>
        </authorList>
    </citation>
    <scope>NUCLEOTIDE SEQUENCE</scope>
    <source>
        <strain evidence="3">CGMCC 1.15179</strain>
    </source>
</reference>
<name>A0A8J2YBY4_9BACL</name>
<dbReference type="Proteomes" id="UP000625210">
    <property type="component" value="Unassembled WGS sequence"/>
</dbReference>
<dbReference type="InterPro" id="IPR029039">
    <property type="entry name" value="Flavoprotein-like_sf"/>
</dbReference>
<sequence>MKNFIDRWSQSMREPDLNFSDRMAQKEAYVLITGGDQPKIKGLPLIQQFHWILDFVGARLHRWIIGEGNRPGDVLQDAEALRQAEEWNRLLQSR</sequence>
<comment type="caution">
    <text evidence="3">The sequence shown here is derived from an EMBL/GenBank/DDBJ whole genome shotgun (WGS) entry which is preliminary data.</text>
</comment>
<dbReference type="EMBL" id="BMHQ01000002">
    <property type="protein sequence ID" value="GGE09413.1"/>
    <property type="molecule type" value="Genomic_DNA"/>
</dbReference>